<comment type="caution">
    <text evidence="1">The sequence shown here is derived from an EMBL/GenBank/DDBJ whole genome shotgun (WGS) entry which is preliminary data.</text>
</comment>
<sequence>MILTYLRDLLVTVFADCHAFGRLHARLRRVAALDAEASYPTPRF</sequence>
<name>A0A562IF38_MICOL</name>
<evidence type="ECO:0000313" key="2">
    <source>
        <dbReference type="Proteomes" id="UP000319825"/>
    </source>
</evidence>
<reference evidence="1 2" key="1">
    <citation type="submission" date="2019-07" db="EMBL/GenBank/DDBJ databases">
        <title>R&amp;d 2014.</title>
        <authorList>
            <person name="Klenk H.-P."/>
        </authorList>
    </citation>
    <scope>NUCLEOTIDE SEQUENCE [LARGE SCALE GENOMIC DNA]</scope>
    <source>
        <strain evidence="1 2">DSM 43868</strain>
    </source>
</reference>
<protein>
    <submittedName>
        <fullName evidence="1">Uncharacterized protein</fullName>
    </submittedName>
</protein>
<organism evidence="1 2">
    <name type="scientific">Micromonospora olivasterospora</name>
    <dbReference type="NCBI Taxonomy" id="1880"/>
    <lineage>
        <taxon>Bacteria</taxon>
        <taxon>Bacillati</taxon>
        <taxon>Actinomycetota</taxon>
        <taxon>Actinomycetes</taxon>
        <taxon>Micromonosporales</taxon>
        <taxon>Micromonosporaceae</taxon>
        <taxon>Micromonospora</taxon>
    </lineage>
</organism>
<dbReference type="Proteomes" id="UP000319825">
    <property type="component" value="Unassembled WGS sequence"/>
</dbReference>
<dbReference type="RefSeq" id="WP_281292112.1">
    <property type="nucleotide sequence ID" value="NZ_JBIAZH010000130.1"/>
</dbReference>
<dbReference type="AlphaFoldDB" id="A0A562IF38"/>
<accession>A0A562IF38</accession>
<gene>
    <name evidence="1" type="ORF">JD77_04532</name>
</gene>
<proteinExistence type="predicted"/>
<keyword evidence="2" id="KW-1185">Reference proteome</keyword>
<dbReference type="EMBL" id="VLKE01000001">
    <property type="protein sequence ID" value="TWH69522.1"/>
    <property type="molecule type" value="Genomic_DNA"/>
</dbReference>
<evidence type="ECO:0000313" key="1">
    <source>
        <dbReference type="EMBL" id="TWH69522.1"/>
    </source>
</evidence>